<dbReference type="AlphaFoldDB" id="A0A9X3Z6Y2"/>
<evidence type="ECO:0000313" key="4">
    <source>
        <dbReference type="Proteomes" id="UP001141619"/>
    </source>
</evidence>
<dbReference type="PANTHER" id="PTHR43135">
    <property type="entry name" value="ALPHA-D-RIBOSE 1-METHYLPHOSPHONATE 5-TRIPHOSPHATE DIPHOSPHATASE"/>
    <property type="match status" value="1"/>
</dbReference>
<reference evidence="3" key="1">
    <citation type="submission" date="2022-08" db="EMBL/GenBank/DDBJ databases">
        <authorList>
            <person name="Vandamme P."/>
            <person name="Hettiarachchi A."/>
            <person name="Peeters C."/>
            <person name="Cnockaert M."/>
            <person name="Carlier A."/>
        </authorList>
    </citation>
    <scope>NUCLEOTIDE SEQUENCE</scope>
    <source>
        <strain evidence="3">LMG 31809</strain>
    </source>
</reference>
<dbReference type="SUPFAM" id="SSF51338">
    <property type="entry name" value="Composite domain of metallo-dependent hydrolases"/>
    <property type="match status" value="1"/>
</dbReference>
<comment type="caution">
    <text evidence="3">The sequence shown here is derived from an EMBL/GenBank/DDBJ whole genome shotgun (WGS) entry which is preliminary data.</text>
</comment>
<dbReference type="Proteomes" id="UP001141619">
    <property type="component" value="Unassembled WGS sequence"/>
</dbReference>
<keyword evidence="1" id="KW-0732">Signal</keyword>
<evidence type="ECO:0000313" key="3">
    <source>
        <dbReference type="EMBL" id="MDA5193665.1"/>
    </source>
</evidence>
<dbReference type="SUPFAM" id="SSF51556">
    <property type="entry name" value="Metallo-dependent hydrolases"/>
    <property type="match status" value="1"/>
</dbReference>
<feature type="chain" id="PRO_5040822213" evidence="1">
    <location>
        <begin position="22"/>
        <end position="439"/>
    </location>
</feature>
<dbReference type="InterPro" id="IPR051781">
    <property type="entry name" value="Metallo-dep_Hydrolase"/>
</dbReference>
<dbReference type="Gene3D" id="3.20.20.140">
    <property type="entry name" value="Metal-dependent hydrolases"/>
    <property type="match status" value="1"/>
</dbReference>
<evidence type="ECO:0000259" key="2">
    <source>
        <dbReference type="Pfam" id="PF01979"/>
    </source>
</evidence>
<name>A0A9X3Z6Y2_9PROT</name>
<keyword evidence="4" id="KW-1185">Reference proteome</keyword>
<dbReference type="RefSeq" id="WP_274943364.1">
    <property type="nucleotide sequence ID" value="NZ_JANWOI010000002.1"/>
</dbReference>
<evidence type="ECO:0000256" key="1">
    <source>
        <dbReference type="SAM" id="SignalP"/>
    </source>
</evidence>
<feature type="signal peptide" evidence="1">
    <location>
        <begin position="1"/>
        <end position="21"/>
    </location>
</feature>
<dbReference type="InterPro" id="IPR057744">
    <property type="entry name" value="OTAase-like"/>
</dbReference>
<sequence length="439" mass="45905">MKKYLLGISALALMAFGNATAADWTLIQAGHVIADPREAALGATTIVVKDDRILRLVPGRSGAEILTEKADGDQVKIVDLSSSTVLPGLIDSHVHLAMEPDDPFWQEVTKTESDATVQAIVNAEISLKAGFTTVRDLMSGPDSVFAVRDAINRGEIVGPRILAAGPGISILGGHGDSNGFRRDVYKVLAENTVRGVCTGVDDCARAVREASKFGADVIKITATGGVTSQQGRGLDLHFSPAELKSIVDTAHLLGLKVASHAHGPRGIEAASAAGVDTIEHGTFADDAGLKVMKKQGTYFVPTLLAFNGVKARLGKGIYTPVVEKKVRETLQKVGLTVKSAKAMGIPIAFGTDAGVFEHGINAQEFKLLVDYGGLTPREALVSATVTAAKALGLENEIGTLSVGKSADIIAVDGDPLTSPEVLEKVGFVMARGKIVSKTN</sequence>
<dbReference type="CDD" id="cd01299">
    <property type="entry name" value="Met_dep_hydrolase_A"/>
    <property type="match status" value="1"/>
</dbReference>
<dbReference type="Gene3D" id="2.30.40.10">
    <property type="entry name" value="Urease, subunit C, domain 1"/>
    <property type="match status" value="1"/>
</dbReference>
<dbReference type="Pfam" id="PF01979">
    <property type="entry name" value="Amidohydro_1"/>
    <property type="match status" value="1"/>
</dbReference>
<feature type="domain" description="Amidohydrolase-related" evidence="2">
    <location>
        <begin position="84"/>
        <end position="435"/>
    </location>
</feature>
<dbReference type="PANTHER" id="PTHR43135:SF3">
    <property type="entry name" value="ALPHA-D-RIBOSE 1-METHYLPHOSPHONATE 5-TRIPHOSPHATE DIPHOSPHATASE"/>
    <property type="match status" value="1"/>
</dbReference>
<reference evidence="3" key="2">
    <citation type="journal article" date="2023" name="Syst. Appl. Microbiol.">
        <title>Govania unica gen. nov., sp. nov., a rare biosphere bacterium that represents a novel family in the class Alphaproteobacteria.</title>
        <authorList>
            <person name="Vandamme P."/>
            <person name="Peeters C."/>
            <person name="Hettiarachchi A."/>
            <person name="Cnockaert M."/>
            <person name="Carlier A."/>
        </authorList>
    </citation>
    <scope>NUCLEOTIDE SEQUENCE</scope>
    <source>
        <strain evidence="3">LMG 31809</strain>
    </source>
</reference>
<accession>A0A9X3Z6Y2</accession>
<dbReference type="InterPro" id="IPR032466">
    <property type="entry name" value="Metal_Hydrolase"/>
</dbReference>
<dbReference type="InterPro" id="IPR006680">
    <property type="entry name" value="Amidohydro-rel"/>
</dbReference>
<dbReference type="EMBL" id="JANWOI010000002">
    <property type="protein sequence ID" value="MDA5193665.1"/>
    <property type="molecule type" value="Genomic_DNA"/>
</dbReference>
<protein>
    <submittedName>
        <fullName evidence="3">Amidohydrolase family protein</fullName>
    </submittedName>
</protein>
<proteinExistence type="predicted"/>
<dbReference type="GO" id="GO:0016810">
    <property type="term" value="F:hydrolase activity, acting on carbon-nitrogen (but not peptide) bonds"/>
    <property type="evidence" value="ECO:0007669"/>
    <property type="project" value="InterPro"/>
</dbReference>
<gene>
    <name evidence="3" type="ORF">NYP16_06810</name>
</gene>
<dbReference type="InterPro" id="IPR011059">
    <property type="entry name" value="Metal-dep_hydrolase_composite"/>
</dbReference>
<organism evidence="3 4">
    <name type="scientific">Govanella unica</name>
    <dbReference type="NCBI Taxonomy" id="2975056"/>
    <lineage>
        <taxon>Bacteria</taxon>
        <taxon>Pseudomonadati</taxon>
        <taxon>Pseudomonadota</taxon>
        <taxon>Alphaproteobacteria</taxon>
        <taxon>Emcibacterales</taxon>
        <taxon>Govanellaceae</taxon>
        <taxon>Govanella</taxon>
    </lineage>
</organism>